<accession>A0A0C3DXT6</accession>
<dbReference type="InParanoid" id="A0A0C3DXT6"/>
<evidence type="ECO:0000313" key="2">
    <source>
        <dbReference type="Proteomes" id="UP000053989"/>
    </source>
</evidence>
<reference evidence="1 2" key="1">
    <citation type="submission" date="2014-04" db="EMBL/GenBank/DDBJ databases">
        <authorList>
            <consortium name="DOE Joint Genome Institute"/>
            <person name="Kuo A."/>
            <person name="Kohler A."/>
            <person name="Nagy L.G."/>
            <person name="Floudas D."/>
            <person name="Copeland A."/>
            <person name="Barry K.W."/>
            <person name="Cichocki N."/>
            <person name="Veneault-Fourrey C."/>
            <person name="LaButti K."/>
            <person name="Lindquist E.A."/>
            <person name="Lipzen A."/>
            <person name="Lundell T."/>
            <person name="Morin E."/>
            <person name="Murat C."/>
            <person name="Sun H."/>
            <person name="Tunlid A."/>
            <person name="Henrissat B."/>
            <person name="Grigoriev I.V."/>
            <person name="Hibbett D.S."/>
            <person name="Martin F."/>
            <person name="Nordberg H.P."/>
            <person name="Cantor M.N."/>
            <person name="Hua S.X."/>
        </authorList>
    </citation>
    <scope>NUCLEOTIDE SEQUENCE [LARGE SCALE GENOMIC DNA]</scope>
    <source>
        <strain evidence="1 2">Foug A</strain>
    </source>
</reference>
<dbReference type="OrthoDB" id="2957314at2759"/>
<dbReference type="AlphaFoldDB" id="A0A0C3DXT6"/>
<organism evidence="1 2">
    <name type="scientific">Scleroderma citrinum Foug A</name>
    <dbReference type="NCBI Taxonomy" id="1036808"/>
    <lineage>
        <taxon>Eukaryota</taxon>
        <taxon>Fungi</taxon>
        <taxon>Dikarya</taxon>
        <taxon>Basidiomycota</taxon>
        <taxon>Agaricomycotina</taxon>
        <taxon>Agaricomycetes</taxon>
        <taxon>Agaricomycetidae</taxon>
        <taxon>Boletales</taxon>
        <taxon>Sclerodermatineae</taxon>
        <taxon>Sclerodermataceae</taxon>
        <taxon>Scleroderma</taxon>
    </lineage>
</organism>
<sequence length="109" mass="11830">MARHSSVLLPTIKMVRFFGVASLLLFSYTALVAADTMPRVPIAETNNVGAMLQGRDTCTKCPDGKTCCSPGTFCCNSVARQDNKCCTNGWSCGSKLNQIWCYPFPPLEA</sequence>
<dbReference type="Proteomes" id="UP000053989">
    <property type="component" value="Unassembled WGS sequence"/>
</dbReference>
<dbReference type="HOGENOM" id="CLU_187870_0_0_1"/>
<dbReference type="EMBL" id="KN822056">
    <property type="protein sequence ID" value="KIM60979.1"/>
    <property type="molecule type" value="Genomic_DNA"/>
</dbReference>
<protein>
    <submittedName>
        <fullName evidence="1">Uncharacterized protein</fullName>
    </submittedName>
</protein>
<gene>
    <name evidence="1" type="ORF">SCLCIDRAFT_1216280</name>
</gene>
<proteinExistence type="predicted"/>
<evidence type="ECO:0000313" key="1">
    <source>
        <dbReference type="EMBL" id="KIM60979.1"/>
    </source>
</evidence>
<name>A0A0C3DXT6_9AGAM</name>
<reference evidence="2" key="2">
    <citation type="submission" date="2015-01" db="EMBL/GenBank/DDBJ databases">
        <title>Evolutionary Origins and Diversification of the Mycorrhizal Mutualists.</title>
        <authorList>
            <consortium name="DOE Joint Genome Institute"/>
            <consortium name="Mycorrhizal Genomics Consortium"/>
            <person name="Kohler A."/>
            <person name="Kuo A."/>
            <person name="Nagy L.G."/>
            <person name="Floudas D."/>
            <person name="Copeland A."/>
            <person name="Barry K.W."/>
            <person name="Cichocki N."/>
            <person name="Veneault-Fourrey C."/>
            <person name="LaButti K."/>
            <person name="Lindquist E.A."/>
            <person name="Lipzen A."/>
            <person name="Lundell T."/>
            <person name="Morin E."/>
            <person name="Murat C."/>
            <person name="Riley R."/>
            <person name="Ohm R."/>
            <person name="Sun H."/>
            <person name="Tunlid A."/>
            <person name="Henrissat B."/>
            <person name="Grigoriev I.V."/>
            <person name="Hibbett D.S."/>
            <person name="Martin F."/>
        </authorList>
    </citation>
    <scope>NUCLEOTIDE SEQUENCE [LARGE SCALE GENOMIC DNA]</scope>
    <source>
        <strain evidence="2">Foug A</strain>
    </source>
</reference>
<keyword evidence="2" id="KW-1185">Reference proteome</keyword>